<comment type="cofactor">
    <cofactor evidence="1">
        <name>Mg(2+)</name>
        <dbReference type="ChEBI" id="CHEBI:18420"/>
    </cofactor>
</comment>
<proteinExistence type="predicted"/>
<dbReference type="InterPro" id="IPR013342">
    <property type="entry name" value="Mandelate_racemase_C"/>
</dbReference>
<dbReference type="GO" id="GO:0016854">
    <property type="term" value="F:racemase and epimerase activity"/>
    <property type="evidence" value="ECO:0007669"/>
    <property type="project" value="UniProtKB-ARBA"/>
</dbReference>
<dbReference type="SUPFAM" id="SSF51604">
    <property type="entry name" value="Enolase C-terminal domain-like"/>
    <property type="match status" value="1"/>
</dbReference>
<keyword evidence="2" id="KW-0479">Metal-binding</keyword>
<dbReference type="InterPro" id="IPR036849">
    <property type="entry name" value="Enolase-like_C_sf"/>
</dbReference>
<name>A0A2T5JCU0_9SPHI</name>
<dbReference type="Pfam" id="PF13378">
    <property type="entry name" value="MR_MLE_C"/>
    <property type="match status" value="1"/>
</dbReference>
<dbReference type="InterPro" id="IPR029017">
    <property type="entry name" value="Enolase-like_N"/>
</dbReference>
<dbReference type="GO" id="GO:0016052">
    <property type="term" value="P:carbohydrate catabolic process"/>
    <property type="evidence" value="ECO:0007669"/>
    <property type="project" value="TreeGrafter"/>
</dbReference>
<dbReference type="PANTHER" id="PTHR13794:SF58">
    <property type="entry name" value="MITOCHONDRIAL ENOLASE SUPERFAMILY MEMBER 1"/>
    <property type="match status" value="1"/>
</dbReference>
<evidence type="ECO:0000313" key="5">
    <source>
        <dbReference type="EMBL" id="PTQ99597.1"/>
    </source>
</evidence>
<dbReference type="InterPro" id="IPR029065">
    <property type="entry name" value="Enolase_C-like"/>
</dbReference>
<sequence length="419" mass="47135">MHTNRRNFLATAALGSVAAALPLTSFGKTNDATEAEYARLDAAAKRPVLKKELFKDPVIIDNIELLRYKDTFLCRVRSKDGAVGMAVGNSLQMRYLYPIFVNRLQPFFIGKDARNLEALLEEVYVYDSNYKLQSVAFWDPVATLEFALLDMMGRIANKSIGQLIGDIHHKEIHVYQANSERDITAEETIRHLQAQLAQSQAKAIKFKLGGRMSHVEYPAKRSEQLIPLVRKTFGDDMVISADANGSYDVKEAIRIGKIMEEYKYAFYEEPVPFDWYQETRQVADALNIPIAGGEQEPSLRNFRWLLGTKTLKIVQQDQFYFGGMIRSMRVARMAEVMGAVCTPHTTGDGFGYVYLAHFISAIPNAGKYHEFKDLSKNLPFECKDSSLKSENGVVKIPQGPGLGVDIDPDYVKKHTVVTA</sequence>
<protein>
    <submittedName>
        <fullName evidence="5">L-alanine-DL-glutamate epimerase-like enolase superfamily enzyme</fullName>
    </submittedName>
</protein>
<dbReference type="EMBL" id="QAOQ01000002">
    <property type="protein sequence ID" value="PTQ99597.1"/>
    <property type="molecule type" value="Genomic_DNA"/>
</dbReference>
<keyword evidence="6" id="KW-1185">Reference proteome</keyword>
<dbReference type="SMART" id="SM00922">
    <property type="entry name" value="MR_MLE"/>
    <property type="match status" value="1"/>
</dbReference>
<dbReference type="GO" id="GO:0016836">
    <property type="term" value="F:hydro-lyase activity"/>
    <property type="evidence" value="ECO:0007669"/>
    <property type="project" value="TreeGrafter"/>
</dbReference>
<dbReference type="Gene3D" id="3.30.390.10">
    <property type="entry name" value="Enolase-like, N-terminal domain"/>
    <property type="match status" value="1"/>
</dbReference>
<dbReference type="Proteomes" id="UP000244168">
    <property type="component" value="Unassembled WGS sequence"/>
</dbReference>
<gene>
    <name evidence="5" type="ORF">C8P68_102422</name>
</gene>
<evidence type="ECO:0000256" key="3">
    <source>
        <dbReference type="ARBA" id="ARBA00022842"/>
    </source>
</evidence>
<dbReference type="Gene3D" id="3.20.20.120">
    <property type="entry name" value="Enolase-like C-terminal domain"/>
    <property type="match status" value="1"/>
</dbReference>
<dbReference type="SFLD" id="SFLDS00001">
    <property type="entry name" value="Enolase"/>
    <property type="match status" value="1"/>
</dbReference>
<evidence type="ECO:0000313" key="6">
    <source>
        <dbReference type="Proteomes" id="UP000244168"/>
    </source>
</evidence>
<dbReference type="CDD" id="cd03316">
    <property type="entry name" value="MR_like"/>
    <property type="match status" value="1"/>
</dbReference>
<dbReference type="InterPro" id="IPR046945">
    <property type="entry name" value="RHMD-like"/>
</dbReference>
<organism evidence="5 6">
    <name type="scientific">Mucilaginibacter yixingensis</name>
    <dbReference type="NCBI Taxonomy" id="1295612"/>
    <lineage>
        <taxon>Bacteria</taxon>
        <taxon>Pseudomonadati</taxon>
        <taxon>Bacteroidota</taxon>
        <taxon>Sphingobacteriia</taxon>
        <taxon>Sphingobacteriales</taxon>
        <taxon>Sphingobacteriaceae</taxon>
        <taxon>Mucilaginibacter</taxon>
    </lineage>
</organism>
<evidence type="ECO:0000259" key="4">
    <source>
        <dbReference type="SMART" id="SM00922"/>
    </source>
</evidence>
<dbReference type="InterPro" id="IPR006311">
    <property type="entry name" value="TAT_signal"/>
</dbReference>
<dbReference type="GO" id="GO:0000287">
    <property type="term" value="F:magnesium ion binding"/>
    <property type="evidence" value="ECO:0007669"/>
    <property type="project" value="TreeGrafter"/>
</dbReference>
<dbReference type="InterPro" id="IPR013341">
    <property type="entry name" value="Mandelate_racemase_N_dom"/>
</dbReference>
<evidence type="ECO:0000256" key="1">
    <source>
        <dbReference type="ARBA" id="ARBA00001946"/>
    </source>
</evidence>
<dbReference type="PANTHER" id="PTHR13794">
    <property type="entry name" value="ENOLASE SUPERFAMILY, MANDELATE RACEMASE"/>
    <property type="match status" value="1"/>
</dbReference>
<dbReference type="SUPFAM" id="SSF54826">
    <property type="entry name" value="Enolase N-terminal domain-like"/>
    <property type="match status" value="1"/>
</dbReference>
<keyword evidence="3" id="KW-0460">Magnesium</keyword>
<dbReference type="Pfam" id="PF02746">
    <property type="entry name" value="MR_MLE_N"/>
    <property type="match status" value="1"/>
</dbReference>
<dbReference type="RefSeq" id="WP_107827519.1">
    <property type="nucleotide sequence ID" value="NZ_CP160205.1"/>
</dbReference>
<feature type="domain" description="Mandelate racemase/muconate lactonizing enzyme C-terminal" evidence="4">
    <location>
        <begin position="185"/>
        <end position="289"/>
    </location>
</feature>
<dbReference type="OrthoDB" id="9775391at2"/>
<evidence type="ECO:0000256" key="2">
    <source>
        <dbReference type="ARBA" id="ARBA00022723"/>
    </source>
</evidence>
<dbReference type="PROSITE" id="PS51318">
    <property type="entry name" value="TAT"/>
    <property type="match status" value="1"/>
</dbReference>
<reference evidence="5 6" key="1">
    <citation type="submission" date="2018-04" db="EMBL/GenBank/DDBJ databases">
        <title>Genomic Encyclopedia of Archaeal and Bacterial Type Strains, Phase II (KMG-II): from individual species to whole genera.</title>
        <authorList>
            <person name="Goeker M."/>
        </authorList>
    </citation>
    <scope>NUCLEOTIDE SEQUENCE [LARGE SCALE GENOMIC DNA]</scope>
    <source>
        <strain evidence="5 6">DSM 26809</strain>
    </source>
</reference>
<comment type="caution">
    <text evidence="5">The sequence shown here is derived from an EMBL/GenBank/DDBJ whole genome shotgun (WGS) entry which is preliminary data.</text>
</comment>
<dbReference type="SFLD" id="SFLDG00179">
    <property type="entry name" value="mandelate_racemase"/>
    <property type="match status" value="1"/>
</dbReference>
<accession>A0A2T5JCU0</accession>
<dbReference type="AlphaFoldDB" id="A0A2T5JCU0"/>